<dbReference type="Proteomes" id="UP000788993">
    <property type="component" value="Unassembled WGS sequence"/>
</dbReference>
<reference evidence="1" key="1">
    <citation type="journal article" date="2021" name="Open Biol.">
        <title>Shared evolutionary footprints suggest mitochondrial oxidative damage underlies multiple complex I losses in fungi.</title>
        <authorList>
            <person name="Schikora-Tamarit M.A."/>
            <person name="Marcet-Houben M."/>
            <person name="Nosek J."/>
            <person name="Gabaldon T."/>
        </authorList>
    </citation>
    <scope>NUCLEOTIDE SEQUENCE</scope>
    <source>
        <strain evidence="1">NCAIM Y.01608</strain>
    </source>
</reference>
<dbReference type="AlphaFoldDB" id="A0A9P8PUF8"/>
<protein>
    <submittedName>
        <fullName evidence="1">Uncharacterized protein</fullName>
    </submittedName>
</protein>
<proteinExistence type="predicted"/>
<evidence type="ECO:0000313" key="1">
    <source>
        <dbReference type="EMBL" id="KAH3678613.1"/>
    </source>
</evidence>
<gene>
    <name evidence="1" type="ORF">OGATHE_000163</name>
</gene>
<accession>A0A9P8PUF8</accession>
<organism evidence="1 2">
    <name type="scientific">Ogataea polymorpha</name>
    <dbReference type="NCBI Taxonomy" id="460523"/>
    <lineage>
        <taxon>Eukaryota</taxon>
        <taxon>Fungi</taxon>
        <taxon>Dikarya</taxon>
        <taxon>Ascomycota</taxon>
        <taxon>Saccharomycotina</taxon>
        <taxon>Pichiomycetes</taxon>
        <taxon>Pichiales</taxon>
        <taxon>Pichiaceae</taxon>
        <taxon>Ogataea</taxon>
    </lineage>
</organism>
<comment type="caution">
    <text evidence="1">The sequence shown here is derived from an EMBL/GenBank/DDBJ whole genome shotgun (WGS) entry which is preliminary data.</text>
</comment>
<name>A0A9P8PUF8_9ASCO</name>
<sequence length="78" mass="8867">MVDKISSITPEYEEIHCSSRSNARRFSMLASLSYEESSPSVKPNEHTLINTGYKISEYDIVSPYDDFETTVLSKSPTR</sequence>
<reference evidence="1" key="2">
    <citation type="submission" date="2021-01" db="EMBL/GenBank/DDBJ databases">
        <authorList>
            <person name="Schikora-Tamarit M.A."/>
        </authorList>
    </citation>
    <scope>NUCLEOTIDE SEQUENCE</scope>
    <source>
        <strain evidence="1">NCAIM Y.01608</strain>
    </source>
</reference>
<keyword evidence="2" id="KW-1185">Reference proteome</keyword>
<evidence type="ECO:0000313" key="2">
    <source>
        <dbReference type="Proteomes" id="UP000788993"/>
    </source>
</evidence>
<dbReference type="EMBL" id="JAEUBD010000014">
    <property type="protein sequence ID" value="KAH3678613.1"/>
    <property type="molecule type" value="Genomic_DNA"/>
</dbReference>